<dbReference type="OrthoDB" id="416344at2759"/>
<dbReference type="GO" id="GO:0006508">
    <property type="term" value="P:proteolysis"/>
    <property type="evidence" value="ECO:0007669"/>
    <property type="project" value="InterPro"/>
</dbReference>
<dbReference type="EC" id="3.4.19.1" evidence="5"/>
<gene>
    <name evidence="10" type="ORF">MMEN_LOCUS21413</name>
</gene>
<dbReference type="InterPro" id="IPR029058">
    <property type="entry name" value="AB_hydrolase_fold"/>
</dbReference>
<protein>
    <recommendedName>
        <fullName evidence="5">acylaminoacyl-peptidase</fullName>
        <ecNumber evidence="5">3.4.19.1</ecNumber>
    </recommendedName>
</protein>
<dbReference type="PANTHER" id="PTHR42776">
    <property type="entry name" value="SERINE PEPTIDASE S9 FAMILY MEMBER"/>
    <property type="match status" value="1"/>
</dbReference>
<dbReference type="Gene3D" id="3.40.50.1820">
    <property type="entry name" value="alpha/beta hydrolase"/>
    <property type="match status" value="1"/>
</dbReference>
<evidence type="ECO:0000256" key="6">
    <source>
        <dbReference type="ARBA" id="ARBA00022490"/>
    </source>
</evidence>
<evidence type="ECO:0000256" key="3">
    <source>
        <dbReference type="ARBA" id="ARBA00010040"/>
    </source>
</evidence>
<sequence>MESGPVIGVYGEVSSLPTPVSAHVGEEQLPEARLYTVTAEWIQSDLVRGSRLRYAQRWTLIADSNNHKNIRTVLPSGPCTSVSGELLSGFSPIKSLRAVIRETGSHQLLEIWDCHGLRKCLNLTVLNIHGRVYDDAQFGCLSWSECENKLLYIAEKSRNPLTERQDKESAPREVQTITNKRTQTQKWSRSSLRGGLVSKQDRSVYREDWGEALADRSVPVICVVDLNSGAVSVLQGVPLDVSPGQALWAPGSQSVFFVGWYHEPFRLGLRFCSNRRSALFKLGLNGHCECLSGDNLSVSCPRLSPDGSALIYLQGKVFGPHSQCLGLQQVPRARVWWNVNCAQLDLKSGRTSTLLDVVSRARPGEFAGVYEALPSGCWSADSQRVVFSSACRNWKVKASVRHTRAQPSWKSSFTPPSGFQDLFMVDRRSKKVTSLSDNFCDPSGGFGCWKLLTVQRDLMIVCCSSPSTPPTLMVGFLPSAGEAVIWRTLQRPASTFDFHWKTLDVTPPPEEDHKQYGSAPISMLKLSAFLSHEAGLDFGAVLVKPAHHLCDGRVPLVVFIHGGPHSQFPAEWNCTTAGLVQLGFAVLMVNYRGSTGFGQDSILSLIGQIGSQDVKDVQRAVLTALQSDTTLDPKRLAVIGGSHGGFLSCHLLGQYPEVYKVCAARNPVINAATLLGTSDIVDWRYSSAGFQFSYDNIPTAETLASMLEKSPITHAAQIRAPVLLMLGGKDRRVSPHQGLELYKVLKSRGSPVRLLWFPEDGHSLSRVDTQTDCFLNTVLWLHQHL</sequence>
<name>A0A8S4BXS6_9TELE</name>
<dbReference type="Pfam" id="PF00326">
    <property type="entry name" value="Peptidase_S9"/>
    <property type="match status" value="1"/>
</dbReference>
<keyword evidence="6" id="KW-0963">Cytoplasm</keyword>
<comment type="similarity">
    <text evidence="3">Belongs to the peptidase S9C family.</text>
</comment>
<keyword evidence="7" id="KW-0378">Hydrolase</keyword>
<evidence type="ECO:0000256" key="7">
    <source>
        <dbReference type="ARBA" id="ARBA00022801"/>
    </source>
</evidence>
<feature type="domain" description="Acylamino-acid-releasing enzyme N-terminal" evidence="9">
    <location>
        <begin position="82"/>
        <end position="400"/>
    </location>
</feature>
<comment type="caution">
    <text evidence="10">The sequence shown here is derived from an EMBL/GenBank/DDBJ whole genome shotgun (WGS) entry which is preliminary data.</text>
</comment>
<dbReference type="Pfam" id="PF19283">
    <property type="entry name" value="APEH_N"/>
    <property type="match status" value="1"/>
</dbReference>
<evidence type="ECO:0000259" key="9">
    <source>
        <dbReference type="Pfam" id="PF19283"/>
    </source>
</evidence>
<comment type="subcellular location">
    <subcellularLocation>
        <location evidence="2">Cytoplasm</location>
    </subcellularLocation>
</comment>
<evidence type="ECO:0000256" key="5">
    <source>
        <dbReference type="ARBA" id="ARBA00012917"/>
    </source>
</evidence>
<dbReference type="EMBL" id="CAJRST010041110">
    <property type="protein sequence ID" value="CAG6021196.1"/>
    <property type="molecule type" value="Genomic_DNA"/>
</dbReference>
<feature type="domain" description="Peptidase S9 prolyl oligopeptidase catalytic" evidence="8">
    <location>
        <begin position="579"/>
        <end position="785"/>
    </location>
</feature>
<dbReference type="GO" id="GO:0005737">
    <property type="term" value="C:cytoplasm"/>
    <property type="evidence" value="ECO:0007669"/>
    <property type="project" value="UniProtKB-SubCell"/>
</dbReference>
<comment type="subunit">
    <text evidence="4">Homotetramer.</text>
</comment>
<dbReference type="AlphaFoldDB" id="A0A8S4BXS6"/>
<dbReference type="InterPro" id="IPR001375">
    <property type="entry name" value="Peptidase_S9_cat"/>
</dbReference>
<evidence type="ECO:0000259" key="8">
    <source>
        <dbReference type="Pfam" id="PF00326"/>
    </source>
</evidence>
<dbReference type="SUPFAM" id="SSF53474">
    <property type="entry name" value="alpha/beta-Hydrolases"/>
    <property type="match status" value="1"/>
</dbReference>
<reference evidence="10" key="1">
    <citation type="submission" date="2021-05" db="EMBL/GenBank/DDBJ databases">
        <authorList>
            <person name="Tigano A."/>
        </authorList>
    </citation>
    <scope>NUCLEOTIDE SEQUENCE</scope>
</reference>
<evidence type="ECO:0000256" key="4">
    <source>
        <dbReference type="ARBA" id="ARBA00011881"/>
    </source>
</evidence>
<dbReference type="GO" id="GO:0004252">
    <property type="term" value="F:serine-type endopeptidase activity"/>
    <property type="evidence" value="ECO:0007669"/>
    <property type="project" value="TreeGrafter"/>
</dbReference>
<dbReference type="GO" id="GO:0008242">
    <property type="term" value="F:omega peptidase activity"/>
    <property type="evidence" value="ECO:0007669"/>
    <property type="project" value="UniProtKB-EC"/>
</dbReference>
<accession>A0A8S4BXS6</accession>
<organism evidence="10 11">
    <name type="scientific">Menidia menidia</name>
    <name type="common">Atlantic silverside</name>
    <dbReference type="NCBI Taxonomy" id="238744"/>
    <lineage>
        <taxon>Eukaryota</taxon>
        <taxon>Metazoa</taxon>
        <taxon>Chordata</taxon>
        <taxon>Craniata</taxon>
        <taxon>Vertebrata</taxon>
        <taxon>Euteleostomi</taxon>
        <taxon>Actinopterygii</taxon>
        <taxon>Neopterygii</taxon>
        <taxon>Teleostei</taxon>
        <taxon>Neoteleostei</taxon>
        <taxon>Acanthomorphata</taxon>
        <taxon>Ovalentaria</taxon>
        <taxon>Atherinomorphae</taxon>
        <taxon>Atheriniformes</taxon>
        <taxon>Atherinopsidae</taxon>
        <taxon>Menidiinae</taxon>
        <taxon>Menidia</taxon>
    </lineage>
</organism>
<comment type="catalytic activity">
    <reaction evidence="1">
        <text>Cleavage of an N-acetyl or N-formyl amino acid from the N-terminus of a polypeptide.</text>
        <dbReference type="EC" id="3.4.19.1"/>
    </reaction>
</comment>
<dbReference type="Proteomes" id="UP000677803">
    <property type="component" value="Unassembled WGS sequence"/>
</dbReference>
<dbReference type="PANTHER" id="PTHR42776:SF1">
    <property type="entry name" value="ACYLAMINO-ACID-RELEASING ENZYME"/>
    <property type="match status" value="1"/>
</dbReference>
<evidence type="ECO:0000256" key="2">
    <source>
        <dbReference type="ARBA" id="ARBA00004496"/>
    </source>
</evidence>
<dbReference type="FunFam" id="3.40.50.1820:FF:000043">
    <property type="entry name" value="acylamino-acid-releasing enzyme"/>
    <property type="match status" value="1"/>
</dbReference>
<evidence type="ECO:0000313" key="10">
    <source>
        <dbReference type="EMBL" id="CAG6021196.1"/>
    </source>
</evidence>
<dbReference type="InterPro" id="IPR045550">
    <property type="entry name" value="AARE_N"/>
</dbReference>
<dbReference type="SUPFAM" id="SSF82171">
    <property type="entry name" value="DPP6 N-terminal domain-like"/>
    <property type="match status" value="1"/>
</dbReference>
<evidence type="ECO:0000256" key="1">
    <source>
        <dbReference type="ARBA" id="ARBA00000721"/>
    </source>
</evidence>
<proteinExistence type="inferred from homology"/>
<evidence type="ECO:0000313" key="11">
    <source>
        <dbReference type="Proteomes" id="UP000677803"/>
    </source>
</evidence>
<keyword evidence="11" id="KW-1185">Reference proteome</keyword>